<comment type="caution">
    <text evidence="2">The sequence shown here is derived from an EMBL/GenBank/DDBJ whole genome shotgun (WGS) entry which is preliminary data.</text>
</comment>
<dbReference type="Proteomes" id="UP001474181">
    <property type="component" value="Unassembled WGS sequence"/>
</dbReference>
<name>A0ABV1WQB3_9ACTN</name>
<evidence type="ECO:0000313" key="2">
    <source>
        <dbReference type="EMBL" id="MER7178489.1"/>
    </source>
</evidence>
<gene>
    <name evidence="2" type="ORF">ABT404_03190</name>
</gene>
<proteinExistence type="predicted"/>
<dbReference type="RefSeq" id="WP_350776888.1">
    <property type="nucleotide sequence ID" value="NZ_JBEPEK010000012.1"/>
</dbReference>
<organism evidence="2 3">
    <name type="scientific">Streptomyces hyaluromycini</name>
    <dbReference type="NCBI Taxonomy" id="1377993"/>
    <lineage>
        <taxon>Bacteria</taxon>
        <taxon>Bacillati</taxon>
        <taxon>Actinomycetota</taxon>
        <taxon>Actinomycetes</taxon>
        <taxon>Kitasatosporales</taxon>
        <taxon>Streptomycetaceae</taxon>
        <taxon>Streptomyces</taxon>
    </lineage>
</organism>
<evidence type="ECO:0000256" key="1">
    <source>
        <dbReference type="SAM" id="MobiDB-lite"/>
    </source>
</evidence>
<feature type="region of interest" description="Disordered" evidence="1">
    <location>
        <begin position="20"/>
        <end position="45"/>
    </location>
</feature>
<sequence>MSAVGVLLALALKEVPLRGKPAEAVRPAVPESKSAGDPSLDEVTG</sequence>
<evidence type="ECO:0000313" key="3">
    <source>
        <dbReference type="Proteomes" id="UP001474181"/>
    </source>
</evidence>
<accession>A0ABV1WQB3</accession>
<dbReference type="EMBL" id="JBEPEK010000012">
    <property type="protein sequence ID" value="MER7178489.1"/>
    <property type="molecule type" value="Genomic_DNA"/>
</dbReference>
<reference evidence="2 3" key="1">
    <citation type="submission" date="2024-06" db="EMBL/GenBank/DDBJ databases">
        <title>The Natural Products Discovery Center: Release of the First 8490 Sequenced Strains for Exploring Actinobacteria Biosynthetic Diversity.</title>
        <authorList>
            <person name="Kalkreuter E."/>
            <person name="Kautsar S.A."/>
            <person name="Yang D."/>
            <person name="Bader C.D."/>
            <person name="Teijaro C.N."/>
            <person name="Fluegel L."/>
            <person name="Davis C.M."/>
            <person name="Simpson J.R."/>
            <person name="Lauterbach L."/>
            <person name="Steele A.D."/>
            <person name="Gui C."/>
            <person name="Meng S."/>
            <person name="Li G."/>
            <person name="Viehrig K."/>
            <person name="Ye F."/>
            <person name="Su P."/>
            <person name="Kiefer A.F."/>
            <person name="Nichols A."/>
            <person name="Cepeda A.J."/>
            <person name="Yan W."/>
            <person name="Fan B."/>
            <person name="Jiang Y."/>
            <person name="Adhikari A."/>
            <person name="Zheng C.-J."/>
            <person name="Schuster L."/>
            <person name="Cowan T.M."/>
            <person name="Smanski M.J."/>
            <person name="Chevrette M.G."/>
            <person name="De Carvalho L.P.S."/>
            <person name="Shen B."/>
        </authorList>
    </citation>
    <scope>NUCLEOTIDE SEQUENCE [LARGE SCALE GENOMIC DNA]</scope>
    <source>
        <strain evidence="2 3">NPDC000234</strain>
    </source>
</reference>
<protein>
    <submittedName>
        <fullName evidence="2">Uncharacterized protein</fullName>
    </submittedName>
</protein>
<keyword evidence="3" id="KW-1185">Reference proteome</keyword>